<keyword evidence="2" id="KW-1185">Reference proteome</keyword>
<organism evidence="1 2">
    <name type="scientific">Dactylosporangium salmoneum</name>
    <dbReference type="NCBI Taxonomy" id="53361"/>
    <lineage>
        <taxon>Bacteria</taxon>
        <taxon>Bacillati</taxon>
        <taxon>Actinomycetota</taxon>
        <taxon>Actinomycetes</taxon>
        <taxon>Micromonosporales</taxon>
        <taxon>Micromonosporaceae</taxon>
        <taxon>Dactylosporangium</taxon>
    </lineage>
</organism>
<sequence>MMPWPLTRAEIAAFATGGLREVAVDEVDDGEVPPVRRWVAEFRLP</sequence>
<gene>
    <name evidence="1" type="ORF">GCM10010170_095310</name>
</gene>
<dbReference type="Proteomes" id="UP001501444">
    <property type="component" value="Unassembled WGS sequence"/>
</dbReference>
<accession>A0ABP5UQ19</accession>
<name>A0ABP5UQ19_9ACTN</name>
<evidence type="ECO:0000313" key="1">
    <source>
        <dbReference type="EMBL" id="GAA2385362.1"/>
    </source>
</evidence>
<evidence type="ECO:0000313" key="2">
    <source>
        <dbReference type="Proteomes" id="UP001501444"/>
    </source>
</evidence>
<proteinExistence type="predicted"/>
<dbReference type="RefSeq" id="WP_344619330.1">
    <property type="nucleotide sequence ID" value="NZ_BAAARV010000096.1"/>
</dbReference>
<dbReference type="EMBL" id="BAAARV010000096">
    <property type="protein sequence ID" value="GAA2385362.1"/>
    <property type="molecule type" value="Genomic_DNA"/>
</dbReference>
<reference evidence="2" key="1">
    <citation type="journal article" date="2019" name="Int. J. Syst. Evol. Microbiol.">
        <title>The Global Catalogue of Microorganisms (GCM) 10K type strain sequencing project: providing services to taxonomists for standard genome sequencing and annotation.</title>
        <authorList>
            <consortium name="The Broad Institute Genomics Platform"/>
            <consortium name="The Broad Institute Genome Sequencing Center for Infectious Disease"/>
            <person name="Wu L."/>
            <person name="Ma J."/>
        </authorList>
    </citation>
    <scope>NUCLEOTIDE SEQUENCE [LARGE SCALE GENOMIC DNA]</scope>
    <source>
        <strain evidence="2">JCM 3272</strain>
    </source>
</reference>
<protein>
    <submittedName>
        <fullName evidence="1">Uncharacterized protein</fullName>
    </submittedName>
</protein>
<comment type="caution">
    <text evidence="1">The sequence shown here is derived from an EMBL/GenBank/DDBJ whole genome shotgun (WGS) entry which is preliminary data.</text>
</comment>